<evidence type="ECO:0000256" key="1">
    <source>
        <dbReference type="SAM" id="Coils"/>
    </source>
</evidence>
<evidence type="ECO:0000256" key="2">
    <source>
        <dbReference type="SAM" id="MobiDB-lite"/>
    </source>
</evidence>
<evidence type="ECO:0000313" key="3">
    <source>
        <dbReference type="EMBL" id="WIA12834.1"/>
    </source>
</evidence>
<feature type="compositionally biased region" description="Low complexity" evidence="2">
    <location>
        <begin position="606"/>
        <end position="620"/>
    </location>
</feature>
<feature type="region of interest" description="Disordered" evidence="2">
    <location>
        <begin position="1001"/>
        <end position="1093"/>
    </location>
</feature>
<proteinExistence type="predicted"/>
<feature type="region of interest" description="Disordered" evidence="2">
    <location>
        <begin position="1312"/>
        <end position="1331"/>
    </location>
</feature>
<feature type="region of interest" description="Disordered" evidence="2">
    <location>
        <begin position="926"/>
        <end position="976"/>
    </location>
</feature>
<protein>
    <recommendedName>
        <fullName evidence="5">RING-type E3 ubiquitin transferase</fullName>
    </recommendedName>
</protein>
<feature type="compositionally biased region" description="Low complexity" evidence="2">
    <location>
        <begin position="688"/>
        <end position="725"/>
    </location>
</feature>
<organism evidence="3 4">
    <name type="scientific">Tetradesmus obliquus</name>
    <name type="common">Green alga</name>
    <name type="synonym">Acutodesmus obliquus</name>
    <dbReference type="NCBI Taxonomy" id="3088"/>
    <lineage>
        <taxon>Eukaryota</taxon>
        <taxon>Viridiplantae</taxon>
        <taxon>Chlorophyta</taxon>
        <taxon>core chlorophytes</taxon>
        <taxon>Chlorophyceae</taxon>
        <taxon>CS clade</taxon>
        <taxon>Sphaeropleales</taxon>
        <taxon>Scenedesmaceae</taxon>
        <taxon>Tetradesmus</taxon>
    </lineage>
</organism>
<feature type="region of interest" description="Disordered" evidence="2">
    <location>
        <begin position="685"/>
        <end position="727"/>
    </location>
</feature>
<name>A0ABY8TUM1_TETOB</name>
<feature type="compositionally biased region" description="Low complexity" evidence="2">
    <location>
        <begin position="965"/>
        <end position="976"/>
    </location>
</feature>
<feature type="region of interest" description="Disordered" evidence="2">
    <location>
        <begin position="1"/>
        <end position="293"/>
    </location>
</feature>
<feature type="compositionally biased region" description="Low complexity" evidence="2">
    <location>
        <begin position="251"/>
        <end position="269"/>
    </location>
</feature>
<feature type="compositionally biased region" description="Basic and acidic residues" evidence="2">
    <location>
        <begin position="869"/>
        <end position="882"/>
    </location>
</feature>
<feature type="compositionally biased region" description="Acidic residues" evidence="2">
    <location>
        <begin position="98"/>
        <end position="114"/>
    </location>
</feature>
<dbReference type="EMBL" id="CP126211">
    <property type="protein sequence ID" value="WIA12834.1"/>
    <property type="molecule type" value="Genomic_DNA"/>
</dbReference>
<feature type="compositionally biased region" description="Low complexity" evidence="2">
    <location>
        <begin position="1047"/>
        <end position="1087"/>
    </location>
</feature>
<dbReference type="Proteomes" id="UP001244341">
    <property type="component" value="Chromosome 4b"/>
</dbReference>
<reference evidence="3 4" key="1">
    <citation type="submission" date="2023-05" db="EMBL/GenBank/DDBJ databases">
        <title>A 100% complete, gapless, phased diploid assembly of the Scenedesmus obliquus UTEX 3031 genome.</title>
        <authorList>
            <person name="Biondi T.C."/>
            <person name="Hanschen E.R."/>
            <person name="Kwon T."/>
            <person name="Eng W."/>
            <person name="Kruse C.P.S."/>
            <person name="Koehler S.I."/>
            <person name="Kunde Y."/>
            <person name="Gleasner C.D."/>
            <person name="You Mak K.T."/>
            <person name="Polle J."/>
            <person name="Hovde B.T."/>
            <person name="Starkenburg S.R."/>
        </authorList>
    </citation>
    <scope>NUCLEOTIDE SEQUENCE [LARGE SCALE GENOMIC DNA]</scope>
    <source>
        <strain evidence="3 4">DOE0152z</strain>
    </source>
</reference>
<evidence type="ECO:0000313" key="4">
    <source>
        <dbReference type="Proteomes" id="UP001244341"/>
    </source>
</evidence>
<evidence type="ECO:0008006" key="5">
    <source>
        <dbReference type="Google" id="ProtNLM"/>
    </source>
</evidence>
<feature type="compositionally biased region" description="Acidic residues" evidence="2">
    <location>
        <begin position="122"/>
        <end position="164"/>
    </location>
</feature>
<sequence length="1331" mass="142065">MSVAGGRLQHVETVEDSSDDSSDDSAPPPLEDCDVPAGNASNDNSGSDSDEGPPGLVHFDDPEFESSAEEEDDGSSMPSLTDSERSVDEDSGPPSASGDEDDIPDLTGDSEEEEKSATSDDMPPDLDDPDVTDDTDTGADEMPELEQGTEDAEDSEELDSDDDQPLGQKKNPELQRGFFDAKGKKQQGSKSSYSNVNVGQKEEGAAAAAARARAQQQQQQHPYGRSKGGAAGAGMTPDQSAAFMHSGGTAGASSSAAAAAGQPARKASSWQTNEKPKKKKAEPAPPAAPAAPAEVVVANEALLAMEKEREEARRRANMAREAEASAPQPIGRCCLNRGLGDAVMRCQKDPSTAKVWPSERRVQMRCSAGCGMLWHQECWRRFQDGYEQESRSSDAPHGINITQALKVRDKARPPTVRCVTPGCPGYITFVGSFDGPVGHETFKSMQYQPTQDNLAAIKQAEEADRAAAKAAAADARAAAKAEQHAANLAAWRQRHGWKPKEPKKPRAKALQAEQQRHTAAANGNSSSIDPELLSILGGPSAANRATAAAAAEAAEAAAAAAAPKPSGITIRNRAINVMRVGVKQPTQQQQQQGEEPGSPSAASVEGSTTASQSASQGHASSRQEPDPLATLSSARASDHIDTTYHSNLDDVLAQNAAEAAAGGRRGKKKKGVKLDLASLQEIGSSNEQQQYVRPRQQQQQHQQAQPSPASQRQQQRQQQQQQQPVSMADFPSLDEAASAQAAGDDTQLEKDYLAEALNKLKLGISEAQTSQHLLLEGLSFHEIARDGKDPKAVVTQLVLDRCDKEPVAVILFERQNAAAVVMPDKETATTVNIAMFRVHMYRKQLLCSYLRDAPYDDVLHEACPDYEPESIRQKREHEEAMRELSAASAAAGGSAGPSEDRVQQLAELVKQGKLSPEALMDMLNQENGQQQQQQQQNGASSPATAAAGRKAQPSEPRQKAEKKQPQTWQQQRQFGYQQQYAEQAGTADVAATAAAAADGDWAGDGEMYAGDEYDEGYGGGEQADDGWGQIDFSYDDGSQAHDEGSSQQQQQQQQQRKQDALEAALAARGRDAAGGSSSQRSTSGSPSMKLNPMAKEFSLPGMAAAAAKAAPSRLQSASSSNGGTDNSSSATSPLAARSLNHIVDVVQITGCNNALLAAHYRNPLTPHFTLTHSQLQEPRKIAVSESVGLVQYNNDTATVEGLWVAVSNTTEGVTWKEVAEYKHVPAEVYSRVLQLQPFKARYVGEEALRITRALWEWANPAAAAAAAVQPPVAPPAATAAALSARSSSGGGLAQQAAALALVQYHLLRRHLQQQPRCRRHQQQQRRRPGHV</sequence>
<feature type="compositionally biased region" description="Acidic residues" evidence="2">
    <location>
        <begin position="14"/>
        <end position="23"/>
    </location>
</feature>
<feature type="coiled-coil region" evidence="1">
    <location>
        <begin position="295"/>
        <end position="322"/>
    </location>
</feature>
<keyword evidence="1" id="KW-0175">Coiled coil</keyword>
<keyword evidence="4" id="KW-1185">Reference proteome</keyword>
<feature type="compositionally biased region" description="Acidic residues" evidence="2">
    <location>
        <begin position="62"/>
        <end position="74"/>
    </location>
</feature>
<feature type="region of interest" description="Disordered" evidence="2">
    <location>
        <begin position="1108"/>
        <end position="1132"/>
    </location>
</feature>
<feature type="compositionally biased region" description="Low complexity" evidence="2">
    <location>
        <begin position="205"/>
        <end position="220"/>
    </location>
</feature>
<gene>
    <name evidence="3" type="ORF">OEZ85_006462</name>
</gene>
<feature type="region of interest" description="Disordered" evidence="2">
    <location>
        <begin position="583"/>
        <end position="631"/>
    </location>
</feature>
<feature type="region of interest" description="Disordered" evidence="2">
    <location>
        <begin position="869"/>
        <end position="902"/>
    </location>
</feature>
<accession>A0ABY8TUM1</accession>
<feature type="region of interest" description="Disordered" evidence="2">
    <location>
        <begin position="492"/>
        <end position="531"/>
    </location>
</feature>
<feature type="compositionally biased region" description="Low complexity" evidence="2">
    <location>
        <begin position="36"/>
        <end position="55"/>
    </location>
</feature>